<dbReference type="OrthoDB" id="1625426at2"/>
<evidence type="ECO:0000313" key="1">
    <source>
        <dbReference type="EMBL" id="QEK11666.1"/>
    </source>
</evidence>
<dbReference type="KEGG" id="crs:FQB35_04425"/>
<proteinExistence type="predicted"/>
<name>A0A5C0SD45_CRATE</name>
<dbReference type="InterPro" id="IPR007499">
    <property type="entry name" value="ERF_bacteria_virus"/>
</dbReference>
<sequence length="199" mass="22499">MNVYEKLMNIQSKLKAPKNQYNSFGNYHYRSCEDILEGLKPLLNEHKAILTLNDEVLQIGDRFYIKSTATFTDIEKGESIKVDALAREDLNKKGMDLAQITGSVSSYARKYALNGLFCIDDTKDSDATNNHGKGDKDKQSKKLSEAQVKRLYAIGAKNGYDAECVKKAVLKKYSKTKAEDLTKQEYDELIKNIEANPKK</sequence>
<dbReference type="Proteomes" id="UP000324646">
    <property type="component" value="Chromosome"/>
</dbReference>
<dbReference type="EMBL" id="CP042243">
    <property type="protein sequence ID" value="QEK11666.1"/>
    <property type="molecule type" value="Genomic_DNA"/>
</dbReference>
<accession>A0A5C0SD45</accession>
<keyword evidence="2" id="KW-1185">Reference proteome</keyword>
<dbReference type="Pfam" id="PF04404">
    <property type="entry name" value="ERF"/>
    <property type="match status" value="1"/>
</dbReference>
<reference evidence="1 2" key="1">
    <citation type="submission" date="2019-07" db="EMBL/GenBank/DDBJ databases">
        <title>Complete genome of Crassaminicella thermophila SY095.</title>
        <authorList>
            <person name="Li X."/>
        </authorList>
    </citation>
    <scope>NUCLEOTIDE SEQUENCE [LARGE SCALE GENOMIC DNA]</scope>
    <source>
        <strain evidence="1 2">SY095</strain>
    </source>
</reference>
<protein>
    <submittedName>
        <fullName evidence="1">Recombinase</fullName>
    </submittedName>
</protein>
<dbReference type="AlphaFoldDB" id="A0A5C0SD45"/>
<gene>
    <name evidence="1" type="ORF">FQB35_04425</name>
</gene>
<dbReference type="RefSeq" id="WP_148808821.1">
    <property type="nucleotide sequence ID" value="NZ_CP042243.1"/>
</dbReference>
<evidence type="ECO:0000313" key="2">
    <source>
        <dbReference type="Proteomes" id="UP000324646"/>
    </source>
</evidence>
<organism evidence="1 2">
    <name type="scientific">Crassaminicella thermophila</name>
    <dbReference type="NCBI Taxonomy" id="2599308"/>
    <lineage>
        <taxon>Bacteria</taxon>
        <taxon>Bacillati</taxon>
        <taxon>Bacillota</taxon>
        <taxon>Clostridia</taxon>
        <taxon>Eubacteriales</taxon>
        <taxon>Clostridiaceae</taxon>
        <taxon>Crassaminicella</taxon>
    </lineage>
</organism>